<evidence type="ECO:0000313" key="2">
    <source>
        <dbReference type="Proteomes" id="UP000177506"/>
    </source>
</evidence>
<sequence>MHGVPIGPADQVAKPITDTAEIYIQNHSDSTQKKAHFGYLVDVMELDFITRTEFVHTVDAGSTAYEQLRAIGHECAYSDGTDPRAGVLQNSIDTQAEFIQLCRIIDPALAEAEGW</sequence>
<gene>
    <name evidence="1" type="ORF">BEN49_02995</name>
</gene>
<protein>
    <submittedName>
        <fullName evidence="1">Uncharacterized protein</fullName>
    </submittedName>
</protein>
<organism evidence="1 2">
    <name type="scientific">Hymenobacter coccineus</name>
    <dbReference type="NCBI Taxonomy" id="1908235"/>
    <lineage>
        <taxon>Bacteria</taxon>
        <taxon>Pseudomonadati</taxon>
        <taxon>Bacteroidota</taxon>
        <taxon>Cytophagia</taxon>
        <taxon>Cytophagales</taxon>
        <taxon>Hymenobacteraceae</taxon>
        <taxon>Hymenobacter</taxon>
    </lineage>
</organism>
<dbReference type="EMBL" id="MDZA01000437">
    <property type="protein sequence ID" value="OGX82131.1"/>
    <property type="molecule type" value="Genomic_DNA"/>
</dbReference>
<dbReference type="RefSeq" id="WP_070746926.1">
    <property type="nucleotide sequence ID" value="NZ_MDZA01000437.1"/>
</dbReference>
<reference evidence="1 2" key="1">
    <citation type="submission" date="2016-08" db="EMBL/GenBank/DDBJ databases">
        <title>Hymenobacter coccineus sp. nov., Hymenobacter lapidarius sp. nov. and Hymenobacter glacialis sp. nov., isolated from Antarctic soil.</title>
        <authorList>
            <person name="Sedlacek I."/>
            <person name="Kralova S."/>
            <person name="Kyrova K."/>
            <person name="Maslanova I."/>
            <person name="Stankova E."/>
            <person name="Vrbovska V."/>
            <person name="Nemec M."/>
            <person name="Bartak M."/>
            <person name="Svec P."/>
            <person name="Busse H.-J."/>
            <person name="Pantucek R."/>
        </authorList>
    </citation>
    <scope>NUCLEOTIDE SEQUENCE [LARGE SCALE GENOMIC DNA]</scope>
    <source>
        <strain evidence="1 2">CCM 8649</strain>
    </source>
</reference>
<dbReference type="Proteomes" id="UP000177506">
    <property type="component" value="Unassembled WGS sequence"/>
</dbReference>
<comment type="caution">
    <text evidence="1">The sequence shown here is derived from an EMBL/GenBank/DDBJ whole genome shotgun (WGS) entry which is preliminary data.</text>
</comment>
<keyword evidence="2" id="KW-1185">Reference proteome</keyword>
<accession>A0A1G1SU50</accession>
<dbReference type="AlphaFoldDB" id="A0A1G1SU50"/>
<name>A0A1G1SU50_9BACT</name>
<proteinExistence type="predicted"/>
<evidence type="ECO:0000313" key="1">
    <source>
        <dbReference type="EMBL" id="OGX82131.1"/>
    </source>
</evidence>